<comment type="caution">
    <text evidence="2">The sequence shown here is derived from an EMBL/GenBank/DDBJ whole genome shotgun (WGS) entry which is preliminary data.</text>
</comment>
<feature type="compositionally biased region" description="Low complexity" evidence="1">
    <location>
        <begin position="127"/>
        <end position="164"/>
    </location>
</feature>
<evidence type="ECO:0000256" key="1">
    <source>
        <dbReference type="SAM" id="MobiDB-lite"/>
    </source>
</evidence>
<dbReference type="AlphaFoldDB" id="A0A927BJX3"/>
<proteinExistence type="predicted"/>
<organism evidence="2">
    <name type="scientific">Streptomyces globisporus</name>
    <dbReference type="NCBI Taxonomy" id="1908"/>
    <lineage>
        <taxon>Bacteria</taxon>
        <taxon>Bacillati</taxon>
        <taxon>Actinomycetota</taxon>
        <taxon>Actinomycetes</taxon>
        <taxon>Kitasatosporales</taxon>
        <taxon>Streptomycetaceae</taxon>
        <taxon>Streptomyces</taxon>
    </lineage>
</organism>
<evidence type="ECO:0000313" key="2">
    <source>
        <dbReference type="EMBL" id="MBD2828207.1"/>
    </source>
</evidence>
<dbReference type="EMBL" id="JACWUS010000001">
    <property type="protein sequence ID" value="MBD2828207.1"/>
    <property type="molecule type" value="Genomic_DNA"/>
</dbReference>
<feature type="region of interest" description="Disordered" evidence="1">
    <location>
        <begin position="122"/>
        <end position="210"/>
    </location>
</feature>
<reference evidence="2" key="1">
    <citation type="journal article" date="2020" name="PLoS ONE">
        <title>Isolation and characterization of Streptomyces bacteriophages and Streptomyces strains encoding biosynthetic arsenals: Streptomyces strains and phages for antibiotic discovery.</title>
        <authorList>
            <person name="Montano E.T."/>
            <person name="Nideffer J.F."/>
            <person name="Brumage L."/>
            <person name="Erb M."/>
            <person name="Derman A.I."/>
            <person name="Davis J.P."/>
            <person name="Estrada E."/>
            <person name="Fu S."/>
            <person name="Le D."/>
            <person name="Vuppala A."/>
            <person name="Tran C."/>
            <person name="Luterstein E."/>
            <person name="Lakkaraju S."/>
            <person name="Panchagnula S."/>
            <person name="Ren C."/>
            <person name="Doan J."/>
            <person name="Tran S."/>
            <person name="Soriano J."/>
            <person name="Fujita Y."/>
            <person name="Gutala P."/>
            <person name="Fujii Q."/>
            <person name="Lee M."/>
            <person name="Bui A."/>
            <person name="Villarreal C."/>
            <person name="Shing S.R."/>
            <person name="Kim S."/>
            <person name="Freeman D."/>
            <person name="Racha V."/>
            <person name="Ho A."/>
            <person name="Kumar P."/>
            <person name="Falah K."/>
            <person name="Dawson T."/>
            <person name="Enustun E."/>
            <person name="Prichard A."/>
            <person name="Gomez A."/>
            <person name="Khanna K."/>
            <person name="Trigg S."/>
            <person name="Fernandez L."/>
            <person name="Pogliano K."/>
            <person name="Pogliano J."/>
        </authorList>
    </citation>
    <scope>NUCLEOTIDE SEQUENCE</scope>
    <source>
        <strain evidence="2">QF2</strain>
    </source>
</reference>
<name>A0A927BJX3_STRGL</name>
<accession>A0A927BJX3</accession>
<gene>
    <name evidence="2" type="ORF">ID875_07355</name>
</gene>
<protein>
    <submittedName>
        <fullName evidence="2">Uncharacterized protein</fullName>
    </submittedName>
</protein>
<feature type="compositionally biased region" description="Low complexity" evidence="1">
    <location>
        <begin position="180"/>
        <end position="197"/>
    </location>
</feature>
<sequence length="380" mass="40404">MAKAGYGKRDAPDQAPRRADDFAGLEPREAAIAGYIDRLPEGAAIGYKVLAEELPDYGQQACRSALDRLTRAGHLRRIRIHLAQADGRRRWVTRTYFSRTARDADWWAAHVRFVRGLDAPGQPPAPAAVAPAPATGTAPSATPAATTAAPSASAAASASAPAPAHTEPYAVQGTDRAAEPAEAAPSTIATTATTTARTEPEREPEPGVRAPRSEAYALLAGLGGREPRLQLSDGECVQLEHLVGEWLARGAGREQITRALTSGLPTPVHSAGHFLRKRLETKMPPTPAPVPENDQLDEYVIESVIVCLFCDQDETTTTLDHGVCADCSAAIARDEAVGLTGDVPDTFLARPRPEVDVAARMAELRSAAVRPVLPSPRPRR</sequence>